<gene>
    <name evidence="2" type="ORF">D4764_20G0005260</name>
</gene>
<protein>
    <submittedName>
        <fullName evidence="2">Uncharacterized protein</fullName>
    </submittedName>
</protein>
<dbReference type="PANTHER" id="PTHR47510">
    <property type="entry name" value="REVERSE TRANSCRIPTASE DOMAIN-CONTAINING PROTEIN"/>
    <property type="match status" value="1"/>
</dbReference>
<organism evidence="2 3">
    <name type="scientific">Takifugu flavidus</name>
    <name type="common">sansaifugu</name>
    <dbReference type="NCBI Taxonomy" id="433684"/>
    <lineage>
        <taxon>Eukaryota</taxon>
        <taxon>Metazoa</taxon>
        <taxon>Chordata</taxon>
        <taxon>Craniata</taxon>
        <taxon>Vertebrata</taxon>
        <taxon>Euteleostomi</taxon>
        <taxon>Actinopterygii</taxon>
        <taxon>Neopterygii</taxon>
        <taxon>Teleostei</taxon>
        <taxon>Neoteleostei</taxon>
        <taxon>Acanthomorphata</taxon>
        <taxon>Eupercaria</taxon>
        <taxon>Tetraodontiformes</taxon>
        <taxon>Tetradontoidea</taxon>
        <taxon>Tetraodontidae</taxon>
        <taxon>Takifugu</taxon>
    </lineage>
</organism>
<proteinExistence type="predicted"/>
<accession>A0A5C6NG49</accession>
<feature type="coiled-coil region" evidence="1">
    <location>
        <begin position="269"/>
        <end position="373"/>
    </location>
</feature>
<dbReference type="AlphaFoldDB" id="A0A5C6NG49"/>
<reference evidence="2 3" key="1">
    <citation type="submission" date="2019-04" db="EMBL/GenBank/DDBJ databases">
        <title>Chromosome genome assembly for Takifugu flavidus.</title>
        <authorList>
            <person name="Xiao S."/>
        </authorList>
    </citation>
    <scope>NUCLEOTIDE SEQUENCE [LARGE SCALE GENOMIC DNA]</scope>
    <source>
        <strain evidence="2">HTHZ2018</strain>
        <tissue evidence="2">Muscle</tissue>
    </source>
</reference>
<comment type="caution">
    <text evidence="2">The sequence shown here is derived from an EMBL/GenBank/DDBJ whole genome shotgun (WGS) entry which is preliminary data.</text>
</comment>
<dbReference type="Proteomes" id="UP000324091">
    <property type="component" value="Chromosome 20"/>
</dbReference>
<evidence type="ECO:0000313" key="3">
    <source>
        <dbReference type="Proteomes" id="UP000324091"/>
    </source>
</evidence>
<dbReference type="PANTHER" id="PTHR47510:SF3">
    <property type="entry name" value="ENDO_EXONUCLEASE_PHOSPHATASE DOMAIN-CONTAINING PROTEIN"/>
    <property type="match status" value="1"/>
</dbReference>
<dbReference type="EMBL" id="RHFK02000013">
    <property type="protein sequence ID" value="TWW66494.1"/>
    <property type="molecule type" value="Genomic_DNA"/>
</dbReference>
<keyword evidence="3" id="KW-1185">Reference proteome</keyword>
<feature type="coiled-coil region" evidence="1">
    <location>
        <begin position="15"/>
        <end position="226"/>
    </location>
</feature>
<evidence type="ECO:0000313" key="2">
    <source>
        <dbReference type="EMBL" id="TWW66494.1"/>
    </source>
</evidence>
<evidence type="ECO:0000256" key="1">
    <source>
        <dbReference type="SAM" id="Coils"/>
    </source>
</evidence>
<name>A0A5C6NG49_9TELE</name>
<sequence>MDHIIEELDHVNSENQAMVKKEKELQVQLQNIMKENKALEENYQQEKLKHKCINESRDHIIKELDHVNDENQAMAKKEKELQVQMQSLMKENQALEENYQQEKLKHKHAVQELEQSFKKIRCNIIDKLEEKLQQGEEQIISLEEKYLKEVNAHEMTKENLSQTIEELQVKFNREREEKQELEGKYENEKSLHEETQEQLVQANQQNKEKSAKIKELEFQLQQAVVENMWTNENYQEEKSAHKHTKEQLNHFEEFYEKEKTEHRITREELEQCIEKVKELHIRVKEVEEGNLLLEESYQKEKSDLKSMTDKAEKLLQLKDQLQQAGEDNEHIQEKHVAEMSMLRLQCQHALEDLDQAHSENKSMDQKLEEIQKLRESEKSHRDLQIQQLQARDKQFTQDLHACLSVMRDTKTLKQRLVTMKRCYLDSKHAQISEIGATRCPPELRRRRRYRPVLPSIIMGNVRSLPNKMDELAALTRHQREYRESSLLLFTETWLTALTPDTAAQLEGFTLLRADRSRESDIKALLKEKKRAFVPGDKEELKTVQRELRRKMENQLQQNNICGVCVTAQSPLLLPPPLSVTPIDCSSCPPSPSLMNLSLTQHQVRKALKKNRARKATGPDGISSRLLKSCADQLCGIFSHMFNLSLKLGRVPQLWKTSCIVPVPKTPHPKELNSCRPVALTSHLMKTLERLILAHLRPLVSSFMDPLQFAYQPSIGVDDAIIYLLHTSLTHYRRSVLKYVADGDYRQAACSAPTKKITGSFTPPAGKNK</sequence>
<keyword evidence="1" id="KW-0175">Coiled coil</keyword>